<accession>A0A511KCC5</accession>
<sequence>MSSPSLHSSDKEKGHEAHHEYVGKALDAPYLSPAEEKKLMRKIDYKLVPFLSLLYLLSFLDRVNIGQARLDGLEKDLHLKGNQYQIALVVFFVGYVSTEIPGNILLKKMRPSRFIPAIMISWGIVMTLMGTCTNFGGIVAARFILGLTESVLFPGICFYLVSWYKRNESNLRIAIFFSSATLSGAFGGLLAYGLSKMAGVGGKGGWAWIFIIEGLLTFIVGCISPWMIEDFPEEAKFLTSVEREHVVRRLREDTGAAGSFKWKYVMDAFKDWKTYVFALIYIGVAEPLYALSLFSPTIISELGTFSRAQSQLLSTPPYALAFFITLATAIYSDRIQRRGIFNIFWMTVVVIGYGILIGIETKKHPGVAYFAVFLCVCGVAPCIANSEGWEMCFAAWRKLTFSFPSPPPPAIVWTGNNFAGVLKRGTSMGVMFAVGNSGGIVSSLVYRNQDTPRFILGHAVGLGFAGMSVLLSIFMMFYFQRENARRDEVYGKVPDYILGANGEELSAVADDPEIRRRFGLDGMADEEIESLGDKNPLFRYWT</sequence>
<dbReference type="GO" id="GO:0016020">
    <property type="term" value="C:membrane"/>
    <property type="evidence" value="ECO:0007669"/>
    <property type="project" value="UniProtKB-SubCell"/>
</dbReference>
<dbReference type="Proteomes" id="UP000321518">
    <property type="component" value="Unassembled WGS sequence"/>
</dbReference>
<dbReference type="Gene3D" id="1.20.1250.20">
    <property type="entry name" value="MFS general substrate transporter like domains"/>
    <property type="match status" value="2"/>
</dbReference>
<evidence type="ECO:0000256" key="1">
    <source>
        <dbReference type="ARBA" id="ARBA00004141"/>
    </source>
</evidence>
<feature type="transmembrane region" description="Helical" evidence="6">
    <location>
        <begin position="315"/>
        <end position="332"/>
    </location>
</feature>
<feature type="transmembrane region" description="Helical" evidence="6">
    <location>
        <begin position="275"/>
        <end position="295"/>
    </location>
</feature>
<evidence type="ECO:0000313" key="9">
    <source>
        <dbReference type="Proteomes" id="UP000321518"/>
    </source>
</evidence>
<feature type="transmembrane region" description="Helical" evidence="6">
    <location>
        <begin position="339"/>
        <end position="359"/>
    </location>
</feature>
<dbReference type="InterPro" id="IPR020846">
    <property type="entry name" value="MFS_dom"/>
</dbReference>
<feature type="transmembrane region" description="Helical" evidence="6">
    <location>
        <begin position="118"/>
        <end position="137"/>
    </location>
</feature>
<dbReference type="Pfam" id="PF07690">
    <property type="entry name" value="MFS_1"/>
    <property type="match status" value="1"/>
</dbReference>
<evidence type="ECO:0000259" key="7">
    <source>
        <dbReference type="PROSITE" id="PS50850"/>
    </source>
</evidence>
<feature type="transmembrane region" description="Helical" evidence="6">
    <location>
        <begin position="173"/>
        <end position="194"/>
    </location>
</feature>
<dbReference type="InterPro" id="IPR011701">
    <property type="entry name" value="MFS"/>
</dbReference>
<gene>
    <name evidence="8" type="ORF">Rt10032_c03g1603</name>
</gene>
<feature type="transmembrane region" description="Helical" evidence="6">
    <location>
        <begin position="365"/>
        <end position="384"/>
    </location>
</feature>
<keyword evidence="4 6" id="KW-1133">Transmembrane helix</keyword>
<dbReference type="FunFam" id="1.20.1250.20:FF:000034">
    <property type="entry name" value="MFS general substrate transporter"/>
    <property type="match status" value="1"/>
</dbReference>
<dbReference type="PROSITE" id="PS50850">
    <property type="entry name" value="MFS"/>
    <property type="match status" value="1"/>
</dbReference>
<evidence type="ECO:0000256" key="5">
    <source>
        <dbReference type="ARBA" id="ARBA00023136"/>
    </source>
</evidence>
<protein>
    <submittedName>
        <fullName evidence="8">MFS transporter</fullName>
    </submittedName>
</protein>
<feature type="transmembrane region" description="Helical" evidence="6">
    <location>
        <begin position="143"/>
        <end position="161"/>
    </location>
</feature>
<evidence type="ECO:0000256" key="6">
    <source>
        <dbReference type="SAM" id="Phobius"/>
    </source>
</evidence>
<dbReference type="PANTHER" id="PTHR43791">
    <property type="entry name" value="PERMEASE-RELATED"/>
    <property type="match status" value="1"/>
</dbReference>
<feature type="transmembrane region" description="Helical" evidence="6">
    <location>
        <begin position="47"/>
        <end position="65"/>
    </location>
</feature>
<feature type="transmembrane region" description="Helical" evidence="6">
    <location>
        <begin position="85"/>
        <end position="106"/>
    </location>
</feature>
<feature type="transmembrane region" description="Helical" evidence="6">
    <location>
        <begin position="206"/>
        <end position="228"/>
    </location>
</feature>
<dbReference type="PANTHER" id="PTHR43791:SF19">
    <property type="entry name" value="TRANSPORTER, PUTATIVE (AFU_ORTHOLOGUE AFUA_1G01812)-RELATED"/>
    <property type="match status" value="1"/>
</dbReference>
<dbReference type="EMBL" id="BJWK01000003">
    <property type="protein sequence ID" value="GEM07586.1"/>
    <property type="molecule type" value="Genomic_DNA"/>
</dbReference>
<evidence type="ECO:0000313" key="8">
    <source>
        <dbReference type="EMBL" id="GEM07586.1"/>
    </source>
</evidence>
<dbReference type="GO" id="GO:0022857">
    <property type="term" value="F:transmembrane transporter activity"/>
    <property type="evidence" value="ECO:0007669"/>
    <property type="project" value="InterPro"/>
</dbReference>
<comment type="subcellular location">
    <subcellularLocation>
        <location evidence="1">Membrane</location>
        <topology evidence="1">Multi-pass membrane protein</topology>
    </subcellularLocation>
</comment>
<evidence type="ECO:0000256" key="2">
    <source>
        <dbReference type="ARBA" id="ARBA00022448"/>
    </source>
</evidence>
<feature type="transmembrane region" description="Helical" evidence="6">
    <location>
        <begin position="458"/>
        <end position="479"/>
    </location>
</feature>
<evidence type="ECO:0000256" key="3">
    <source>
        <dbReference type="ARBA" id="ARBA00022692"/>
    </source>
</evidence>
<keyword evidence="3 6" id="KW-0812">Transmembrane</keyword>
<proteinExistence type="predicted"/>
<name>A0A511KCC5_RHOTO</name>
<reference evidence="8 9" key="1">
    <citation type="submission" date="2019-07" db="EMBL/GenBank/DDBJ databases">
        <title>Rhodotorula toruloides NBRC10032 genome sequencing.</title>
        <authorList>
            <person name="Shida Y."/>
            <person name="Takaku H."/>
            <person name="Ogasawara W."/>
            <person name="Mori K."/>
        </authorList>
    </citation>
    <scope>NUCLEOTIDE SEQUENCE [LARGE SCALE GENOMIC DNA]</scope>
    <source>
        <strain evidence="8 9">NBRC10032</strain>
    </source>
</reference>
<dbReference type="OrthoDB" id="2962993at2759"/>
<dbReference type="AlphaFoldDB" id="A0A511KCC5"/>
<keyword evidence="5 6" id="KW-0472">Membrane</keyword>
<comment type="caution">
    <text evidence="8">The sequence shown here is derived from an EMBL/GenBank/DDBJ whole genome shotgun (WGS) entry which is preliminary data.</text>
</comment>
<dbReference type="InterPro" id="IPR036259">
    <property type="entry name" value="MFS_trans_sf"/>
</dbReference>
<feature type="domain" description="Major facilitator superfamily (MFS) profile" evidence="7">
    <location>
        <begin position="47"/>
        <end position="483"/>
    </location>
</feature>
<keyword evidence="2" id="KW-0813">Transport</keyword>
<organism evidence="8 9">
    <name type="scientific">Rhodotorula toruloides</name>
    <name type="common">Yeast</name>
    <name type="synonym">Rhodosporidium toruloides</name>
    <dbReference type="NCBI Taxonomy" id="5286"/>
    <lineage>
        <taxon>Eukaryota</taxon>
        <taxon>Fungi</taxon>
        <taxon>Dikarya</taxon>
        <taxon>Basidiomycota</taxon>
        <taxon>Pucciniomycotina</taxon>
        <taxon>Microbotryomycetes</taxon>
        <taxon>Sporidiobolales</taxon>
        <taxon>Sporidiobolaceae</taxon>
        <taxon>Rhodotorula</taxon>
    </lineage>
</organism>
<evidence type="ECO:0000256" key="4">
    <source>
        <dbReference type="ARBA" id="ARBA00022989"/>
    </source>
</evidence>
<dbReference type="SUPFAM" id="SSF103473">
    <property type="entry name" value="MFS general substrate transporter"/>
    <property type="match status" value="1"/>
</dbReference>